<dbReference type="PATRIC" id="fig|411473.3.peg.732"/>
<dbReference type="EMBL" id="AWVF01000103">
    <property type="protein sequence ID" value="ERJ96733.1"/>
    <property type="molecule type" value="Genomic_DNA"/>
</dbReference>
<dbReference type="InterPro" id="IPR013324">
    <property type="entry name" value="RNA_pol_sigma_r3/r4-like"/>
</dbReference>
<proteinExistence type="predicted"/>
<protein>
    <recommendedName>
        <fullName evidence="3">Phage transcriptional regulator, RinA family</fullName>
    </recommendedName>
</protein>
<reference evidence="1 2" key="1">
    <citation type="submission" date="2013-07" db="EMBL/GenBank/DDBJ databases">
        <authorList>
            <person name="Weinstock G."/>
            <person name="Sodergren E."/>
            <person name="Wylie T."/>
            <person name="Fulton L."/>
            <person name="Fulton R."/>
            <person name="Fronick C."/>
            <person name="O'Laughlin M."/>
            <person name="Godfrey J."/>
            <person name="Miner T."/>
            <person name="Herter B."/>
            <person name="Appelbaum E."/>
            <person name="Cordes M."/>
            <person name="Lek S."/>
            <person name="Wollam A."/>
            <person name="Pepin K.H."/>
            <person name="Palsikar V.B."/>
            <person name="Mitreva M."/>
            <person name="Wilson R.K."/>
        </authorList>
    </citation>
    <scope>NUCLEOTIDE SEQUENCE [LARGE SCALE GENOMIC DNA]</scope>
    <source>
        <strain evidence="1 2">ATCC 27760</strain>
    </source>
</reference>
<dbReference type="RefSeq" id="WP_021682356.1">
    <property type="nucleotide sequence ID" value="NZ_KI260415.1"/>
</dbReference>
<dbReference type="AlphaFoldDB" id="U2MBQ4"/>
<dbReference type="STRING" id="411473.RUMCAL_00892"/>
<organism evidence="1 2">
    <name type="scientific">Ruminococcus callidus ATCC 27760</name>
    <dbReference type="NCBI Taxonomy" id="411473"/>
    <lineage>
        <taxon>Bacteria</taxon>
        <taxon>Bacillati</taxon>
        <taxon>Bacillota</taxon>
        <taxon>Clostridia</taxon>
        <taxon>Eubacteriales</taxon>
        <taxon>Oscillospiraceae</taxon>
        <taxon>Ruminococcus</taxon>
    </lineage>
</organism>
<keyword evidence="2" id="KW-1185">Reference proteome</keyword>
<dbReference type="HOGENOM" id="CLU_1746875_0_0_9"/>
<sequence length="150" mass="17553">MNIIWQYLDKRSAAVNALKDYSSMAYILAHTDEEITQVHEDTTTLGSPAFTDMPGGSPNPQSGEMRIITAIDEIDVLRERYRQAKEYMEWFQPAWDSLSEDERYVLEQFYWQEDQNIYTICEHFGIERSSAYNKKNRAVQHLTLLLYGKA</sequence>
<dbReference type="OrthoDB" id="3252602at2"/>
<dbReference type="SUPFAM" id="SSF88659">
    <property type="entry name" value="Sigma3 and sigma4 domains of RNA polymerase sigma factors"/>
    <property type="match status" value="1"/>
</dbReference>
<accession>U2MBQ4</accession>
<evidence type="ECO:0008006" key="3">
    <source>
        <dbReference type="Google" id="ProtNLM"/>
    </source>
</evidence>
<dbReference type="Proteomes" id="UP000016662">
    <property type="component" value="Unassembled WGS sequence"/>
</dbReference>
<evidence type="ECO:0000313" key="1">
    <source>
        <dbReference type="EMBL" id="ERJ96733.1"/>
    </source>
</evidence>
<name>U2MBQ4_9FIRM</name>
<comment type="caution">
    <text evidence="1">The sequence shown here is derived from an EMBL/GenBank/DDBJ whole genome shotgun (WGS) entry which is preliminary data.</text>
</comment>
<dbReference type="eggNOG" id="ENOG5030QSJ">
    <property type="taxonomic scope" value="Bacteria"/>
</dbReference>
<evidence type="ECO:0000313" key="2">
    <source>
        <dbReference type="Proteomes" id="UP000016662"/>
    </source>
</evidence>
<gene>
    <name evidence="1" type="ORF">RUMCAL_00892</name>
</gene>